<dbReference type="Pfam" id="PF03372">
    <property type="entry name" value="Exo_endo_phos"/>
    <property type="match status" value="1"/>
</dbReference>
<evidence type="ECO:0000313" key="3">
    <source>
        <dbReference type="EMBL" id="QEX14789.1"/>
    </source>
</evidence>
<feature type="domain" description="Endonuclease/exonuclease/phosphatase" evidence="2">
    <location>
        <begin position="36"/>
        <end position="287"/>
    </location>
</feature>
<keyword evidence="1" id="KW-0732">Signal</keyword>
<dbReference type="PANTHER" id="PTHR41349:SF1">
    <property type="entry name" value="PROTEIN CBG08683"/>
    <property type="match status" value="1"/>
</dbReference>
<feature type="chain" id="PRO_5023856695" description="Endonuclease/exonuclease/phosphatase domain-containing protein" evidence="1">
    <location>
        <begin position="27"/>
        <end position="492"/>
    </location>
</feature>
<reference evidence="3 4" key="1">
    <citation type="submission" date="2019-08" db="EMBL/GenBank/DDBJ databases">
        <title>Hyperibacter terrae gen. nov., sp. nov. and Hyperibacter viscosus sp. nov., two new members in the family Rhodospirillaceae isolated from the rhizosphere of Hypericum perforatum.</title>
        <authorList>
            <person name="Noviana Z."/>
        </authorList>
    </citation>
    <scope>NUCLEOTIDE SEQUENCE [LARGE SCALE GENOMIC DNA]</scope>
    <source>
        <strain evidence="3 4">R5913</strain>
    </source>
</reference>
<dbReference type="Proteomes" id="UP000326202">
    <property type="component" value="Chromosome"/>
</dbReference>
<dbReference type="InterPro" id="IPR036691">
    <property type="entry name" value="Endo/exonu/phosph_ase_sf"/>
</dbReference>
<dbReference type="OrthoDB" id="3414047at2"/>
<evidence type="ECO:0000313" key="4">
    <source>
        <dbReference type="Proteomes" id="UP000326202"/>
    </source>
</evidence>
<sequence length="492" mass="52716">MSGLRRWVAALALATGVVAGVGSASADEPGIDLRVMTFNIWYGGAQVDAGQVVEAIKAAKADIVGLQEPDGTARAIATALGWPYVDERRHIISRYPLFDPPGDPLYVWVEPVPGRIVAVANVHMPATPYGPEAVRDGQDLAAVLQMETDTRLPAIQPYLEALPKVAADGTPVFLTGDFNSPSHLDWTEAVVKVRPQVKYAVEWPVSKALADGGLHDSYREAHPDPVAQPGFTWTAGYPHPWVKPNETFDRIDLVWSAGNASATASQVVGEAGGPDVDVPITPWPSDHRAVVSTFHVVPGVAPAMVGIDRRIVTQGDDFILRFVIGNREDARISVVPKGGDPAKSAIASMATGDASDRPSIKLGSTFMKAGAYDAVLADADGKELARTPFWVLARDAVPTLAVKKASYKPGQTIELSWHNAPGMKFDWIAVFHAGDPDIYNYIAYIYTGATVEGSGAFDSDALGGKLEPGKYELRLLRDDSYVLLAKAEFTVK</sequence>
<dbReference type="GO" id="GO:0003824">
    <property type="term" value="F:catalytic activity"/>
    <property type="evidence" value="ECO:0007669"/>
    <property type="project" value="InterPro"/>
</dbReference>
<name>A0A5J6MBX9_9PROT</name>
<organism evidence="3 4">
    <name type="scientific">Hypericibacter terrae</name>
    <dbReference type="NCBI Taxonomy" id="2602015"/>
    <lineage>
        <taxon>Bacteria</taxon>
        <taxon>Pseudomonadati</taxon>
        <taxon>Pseudomonadota</taxon>
        <taxon>Alphaproteobacteria</taxon>
        <taxon>Rhodospirillales</taxon>
        <taxon>Dongiaceae</taxon>
        <taxon>Hypericibacter</taxon>
    </lineage>
</organism>
<proteinExistence type="predicted"/>
<dbReference type="Gene3D" id="3.60.10.10">
    <property type="entry name" value="Endonuclease/exonuclease/phosphatase"/>
    <property type="match status" value="1"/>
</dbReference>
<evidence type="ECO:0000256" key="1">
    <source>
        <dbReference type="SAM" id="SignalP"/>
    </source>
</evidence>
<protein>
    <recommendedName>
        <fullName evidence="2">Endonuclease/exonuclease/phosphatase domain-containing protein</fullName>
    </recommendedName>
</protein>
<feature type="signal peptide" evidence="1">
    <location>
        <begin position="1"/>
        <end position="26"/>
    </location>
</feature>
<dbReference type="PANTHER" id="PTHR41349">
    <property type="match status" value="1"/>
</dbReference>
<dbReference type="KEGG" id="htq:FRZ44_00640"/>
<gene>
    <name evidence="3" type="ORF">FRZ44_00640</name>
</gene>
<dbReference type="EMBL" id="CP042906">
    <property type="protein sequence ID" value="QEX14789.1"/>
    <property type="molecule type" value="Genomic_DNA"/>
</dbReference>
<dbReference type="AlphaFoldDB" id="A0A5J6MBX9"/>
<dbReference type="RefSeq" id="WP_151175305.1">
    <property type="nucleotide sequence ID" value="NZ_CP042906.1"/>
</dbReference>
<evidence type="ECO:0000259" key="2">
    <source>
        <dbReference type="Pfam" id="PF03372"/>
    </source>
</evidence>
<accession>A0A5J6MBX9</accession>
<dbReference type="SUPFAM" id="SSF56219">
    <property type="entry name" value="DNase I-like"/>
    <property type="match status" value="1"/>
</dbReference>
<keyword evidence="4" id="KW-1185">Reference proteome</keyword>
<dbReference type="InterPro" id="IPR005135">
    <property type="entry name" value="Endo/exonuclease/phosphatase"/>
</dbReference>